<dbReference type="InterPro" id="IPR042070">
    <property type="entry name" value="PucR_C-HTH_sf"/>
</dbReference>
<reference evidence="4 5" key="1">
    <citation type="submission" date="2019-05" db="EMBL/GenBank/DDBJ databases">
        <title>Mumia sp. nov., isolated from the intestinal contents of plateau pika (Ochotona curzoniae) in the Qinghai-Tibet plateau of China.</title>
        <authorList>
            <person name="Tian Z."/>
        </authorList>
    </citation>
    <scope>NUCLEOTIDE SEQUENCE [LARGE SCALE GENOMIC DNA]</scope>
    <source>
        <strain evidence="5">527</strain>
        <strain evidence="4">Z527</strain>
    </source>
</reference>
<evidence type="ECO:0000313" key="5">
    <source>
        <dbReference type="Proteomes" id="UP000306740"/>
    </source>
</evidence>
<dbReference type="EMBL" id="VDFR01000072">
    <property type="protein sequence ID" value="TNC44621.1"/>
    <property type="molecule type" value="Genomic_DNA"/>
</dbReference>
<accession>A0A5C4N2Q2</accession>
<dbReference type="Gene3D" id="1.10.10.2840">
    <property type="entry name" value="PucR C-terminal helix-turn-helix domain"/>
    <property type="match status" value="1"/>
</dbReference>
<evidence type="ECO:0000259" key="1">
    <source>
        <dbReference type="Pfam" id="PF07905"/>
    </source>
</evidence>
<dbReference type="InterPro" id="IPR025736">
    <property type="entry name" value="PucR_C-HTH_dom"/>
</dbReference>
<proteinExistence type="predicted"/>
<dbReference type="PANTHER" id="PTHR33744">
    <property type="entry name" value="CARBOHYDRATE DIACID REGULATOR"/>
    <property type="match status" value="1"/>
</dbReference>
<dbReference type="OrthoDB" id="8450798at2"/>
<dbReference type="InterPro" id="IPR012914">
    <property type="entry name" value="PucR_dom"/>
</dbReference>
<dbReference type="Proteomes" id="UP000306740">
    <property type="component" value="Unassembled WGS sequence"/>
</dbReference>
<dbReference type="Pfam" id="PF13556">
    <property type="entry name" value="HTH_30"/>
    <property type="match status" value="1"/>
</dbReference>
<evidence type="ECO:0000259" key="2">
    <source>
        <dbReference type="Pfam" id="PF13556"/>
    </source>
</evidence>
<feature type="domain" description="PucR C-terminal helix-turn-helix" evidence="2">
    <location>
        <begin position="465"/>
        <end position="523"/>
    </location>
</feature>
<evidence type="ECO:0000313" key="4">
    <source>
        <dbReference type="EMBL" id="TNC51063.1"/>
    </source>
</evidence>
<organism evidence="4 5">
    <name type="scientific">Mumia zhuanghuii</name>
    <dbReference type="NCBI Taxonomy" id="2585211"/>
    <lineage>
        <taxon>Bacteria</taxon>
        <taxon>Bacillati</taxon>
        <taxon>Actinomycetota</taxon>
        <taxon>Actinomycetes</taxon>
        <taxon>Propionibacteriales</taxon>
        <taxon>Nocardioidaceae</taxon>
        <taxon>Mumia</taxon>
    </lineage>
</organism>
<dbReference type="InterPro" id="IPR051448">
    <property type="entry name" value="CdaR-like_regulators"/>
</dbReference>
<sequence>MDTVSMTHAAPGTPAAEDPYGVSLAWLLDQEALGLRLVEPAEVPEVSLGWAHAIELVDPTPFLGGGELVLTTGLRMPRARAEQAAYVERLAAVSVVGLALGVGVRFATIPVGLRQACRRVGMPLLEVPLPTPFVAITQAVAARRAEQQNAAMHRAASFQRQMTRAALEGGIAGLTAVVARELDAVVLVLDELEHPVAWAGETSDLRERVAAELVALAARPARTSIAVVSDTGTLAVQRLGGLERPSGWLAVETPGPLSVGDRLLLNQAVSLLTLQRERPRELVDARHRLGATVLELLLDDDVVAPSVVRHLGHFGFEADDHVRMLVASAAKGRTSPLPLVAHALDAASVAHVETETDDGVVVLVRDSDVSAAVDAVTSGLSRAGRHDVVVGVSGALPTERAAAGRAAAVHAAASARASHEQVGWYGTLTLESILADEVVRARVATLAASPLAPLLDSRAERERVLLESLEVFLRHNGSWETASRALGVHRHTLRNRMARVEELTGARLDVAEDRVALLLGLLARER</sequence>
<dbReference type="AlphaFoldDB" id="A0A5C4N2Q2"/>
<gene>
    <name evidence="4" type="ORF">FHE65_02520</name>
    <name evidence="3" type="ORF">FHE65_16335</name>
</gene>
<evidence type="ECO:0000313" key="3">
    <source>
        <dbReference type="EMBL" id="TNC44621.1"/>
    </source>
</evidence>
<feature type="domain" description="Purine catabolism PurC-like" evidence="1">
    <location>
        <begin position="27"/>
        <end position="142"/>
    </location>
</feature>
<comment type="caution">
    <text evidence="4">The sequence shown here is derived from an EMBL/GenBank/DDBJ whole genome shotgun (WGS) entry which is preliminary data.</text>
</comment>
<dbReference type="Pfam" id="PF07905">
    <property type="entry name" value="PucR"/>
    <property type="match status" value="1"/>
</dbReference>
<dbReference type="PANTHER" id="PTHR33744:SF1">
    <property type="entry name" value="DNA-BINDING TRANSCRIPTIONAL ACTIVATOR ADER"/>
    <property type="match status" value="1"/>
</dbReference>
<dbReference type="EMBL" id="VDFR01000010">
    <property type="protein sequence ID" value="TNC51063.1"/>
    <property type="molecule type" value="Genomic_DNA"/>
</dbReference>
<name>A0A5C4N2Q2_9ACTN</name>
<protein>
    <submittedName>
        <fullName evidence="4">PucR family transcriptional regulator</fullName>
    </submittedName>
</protein>